<sequence length="202" mass="22531">MSSPTVPVPATRRAFADESFREADGAGGFYVVAAAVFEPDGHEVAREVLRELYGRKRQGGKLHWNQMERPEQRAVVKTLAELDALHVVAVGGPVPPRRQERARAKCLHRLVVELHGYGVEHLLMEGRTERLNTRDVRTVQGARYTLPKGTQFAIEHRPGPKEPLLWAADVVAGAVRQHREGDPECRAVLEQCLYEVEVITGC</sequence>
<dbReference type="RefSeq" id="WP_137097005.1">
    <property type="nucleotide sequence ID" value="NZ_SWMS01000030.1"/>
</dbReference>
<gene>
    <name evidence="1" type="ORF">FCN18_33355</name>
</gene>
<evidence type="ECO:0000313" key="2">
    <source>
        <dbReference type="Proteomes" id="UP000309992"/>
    </source>
</evidence>
<comment type="caution">
    <text evidence="1">The sequence shown here is derived from an EMBL/GenBank/DDBJ whole genome shotgun (WGS) entry which is preliminary data.</text>
</comment>
<evidence type="ECO:0000313" key="1">
    <source>
        <dbReference type="EMBL" id="TKG61529.1"/>
    </source>
</evidence>
<proteinExistence type="predicted"/>
<accession>A0ABY2RVL5</accession>
<dbReference type="EMBL" id="SWMS01000030">
    <property type="protein sequence ID" value="TKG61529.1"/>
    <property type="molecule type" value="Genomic_DNA"/>
</dbReference>
<dbReference type="Proteomes" id="UP000309992">
    <property type="component" value="Unassembled WGS sequence"/>
</dbReference>
<name>A0ABY2RVL5_9PSEU</name>
<evidence type="ECO:0008006" key="3">
    <source>
        <dbReference type="Google" id="ProtNLM"/>
    </source>
</evidence>
<organism evidence="1 2">
    <name type="scientific">Prauserella endophytica</name>
    <dbReference type="NCBI Taxonomy" id="1592324"/>
    <lineage>
        <taxon>Bacteria</taxon>
        <taxon>Bacillati</taxon>
        <taxon>Actinomycetota</taxon>
        <taxon>Actinomycetes</taxon>
        <taxon>Pseudonocardiales</taxon>
        <taxon>Pseudonocardiaceae</taxon>
        <taxon>Prauserella</taxon>
        <taxon>Prauserella coralliicola group</taxon>
    </lineage>
</organism>
<protein>
    <recommendedName>
        <fullName evidence="3">DUF3800 domain-containing protein</fullName>
    </recommendedName>
</protein>
<keyword evidence="2" id="KW-1185">Reference proteome</keyword>
<reference evidence="1 2" key="1">
    <citation type="journal article" date="2015" name="Antonie Van Leeuwenhoek">
        <title>Prauserella endophytica sp. nov., an endophytic actinobacterium isolated from Tamarix taklamakanensis.</title>
        <authorList>
            <person name="Liu J.M."/>
            <person name="Habden X."/>
            <person name="Guo L."/>
            <person name="Tuo L."/>
            <person name="Jiang Z.K."/>
            <person name="Liu S.W."/>
            <person name="Liu X.F."/>
            <person name="Chen L."/>
            <person name="Li R.F."/>
            <person name="Zhang Y.Q."/>
            <person name="Sun C.H."/>
        </authorList>
    </citation>
    <scope>NUCLEOTIDE SEQUENCE [LARGE SCALE GENOMIC DNA]</scope>
    <source>
        <strain evidence="1 2">CGMCC 4.7182</strain>
    </source>
</reference>